<dbReference type="NCBIfam" id="NF007349">
    <property type="entry name" value="PRK09840.1"/>
    <property type="match status" value="1"/>
</dbReference>
<keyword evidence="6 14" id="KW-0812">Transmembrane</keyword>
<feature type="region of interest" description="Disordered" evidence="16">
    <location>
        <begin position="43"/>
        <end position="62"/>
    </location>
</feature>
<evidence type="ECO:0000256" key="14">
    <source>
        <dbReference type="PROSITE-ProRule" id="PRU01360"/>
    </source>
</evidence>
<dbReference type="InterPro" id="IPR036942">
    <property type="entry name" value="Beta-barrel_TonB_sf"/>
</dbReference>
<feature type="domain" description="TonB-dependent receptor-like beta-barrel" evidence="17">
    <location>
        <begin position="323"/>
        <end position="777"/>
    </location>
</feature>
<evidence type="ECO:0000256" key="2">
    <source>
        <dbReference type="ARBA" id="ARBA00009810"/>
    </source>
</evidence>
<keyword evidence="5" id="KW-0410">Iron transport</keyword>
<gene>
    <name evidence="19" type="ORF">NB700_003938</name>
</gene>
<dbReference type="InterPro" id="IPR037066">
    <property type="entry name" value="Plug_dom_sf"/>
</dbReference>
<evidence type="ECO:0000259" key="18">
    <source>
        <dbReference type="Pfam" id="PF07715"/>
    </source>
</evidence>
<protein>
    <submittedName>
        <fullName evidence="19">Catecholate siderophore receptor Fiu</fullName>
    </submittedName>
</protein>
<dbReference type="EMBL" id="JANFWR010000044">
    <property type="protein sequence ID" value="MCW0401382.1"/>
    <property type="molecule type" value="Genomic_DNA"/>
</dbReference>
<dbReference type="InterPro" id="IPR010105">
    <property type="entry name" value="TonB_sidphr_rcpt"/>
</dbReference>
<comment type="similarity">
    <text evidence="2 14 15">Belongs to the TonB-dependent receptor family.</text>
</comment>
<evidence type="ECO:0000256" key="15">
    <source>
        <dbReference type="RuleBase" id="RU003357"/>
    </source>
</evidence>
<feature type="region of interest" description="Disordered" evidence="16">
    <location>
        <begin position="1"/>
        <end position="37"/>
    </location>
</feature>
<keyword evidence="7" id="KW-0732">Signal</keyword>
<dbReference type="Gene3D" id="2.170.130.10">
    <property type="entry name" value="TonB-dependent receptor, plug domain"/>
    <property type="match status" value="1"/>
</dbReference>
<keyword evidence="13 14" id="KW-0998">Cell outer membrane</keyword>
<evidence type="ECO:0000256" key="11">
    <source>
        <dbReference type="ARBA" id="ARBA00023136"/>
    </source>
</evidence>
<evidence type="ECO:0000256" key="1">
    <source>
        <dbReference type="ARBA" id="ARBA00004571"/>
    </source>
</evidence>
<keyword evidence="3 14" id="KW-0813">Transport</keyword>
<dbReference type="PANTHER" id="PTHR32552:SF89">
    <property type="entry name" value="CATECHOLATE SIDEROPHORE RECEPTOR FIU"/>
    <property type="match status" value="1"/>
</dbReference>
<accession>A0ABT3E0S9</accession>
<evidence type="ECO:0000256" key="16">
    <source>
        <dbReference type="SAM" id="MobiDB-lite"/>
    </source>
</evidence>
<dbReference type="Pfam" id="PF00593">
    <property type="entry name" value="TonB_dep_Rec_b-barrel"/>
    <property type="match status" value="1"/>
</dbReference>
<comment type="caution">
    <text evidence="19">The sequence shown here is derived from an EMBL/GenBank/DDBJ whole genome shotgun (WGS) entry which is preliminary data.</text>
</comment>
<dbReference type="InterPro" id="IPR000531">
    <property type="entry name" value="Beta-barrel_TonB"/>
</dbReference>
<evidence type="ECO:0000256" key="3">
    <source>
        <dbReference type="ARBA" id="ARBA00022448"/>
    </source>
</evidence>
<keyword evidence="8" id="KW-0408">Iron</keyword>
<evidence type="ECO:0000256" key="7">
    <source>
        <dbReference type="ARBA" id="ARBA00022729"/>
    </source>
</evidence>
<evidence type="ECO:0000256" key="4">
    <source>
        <dbReference type="ARBA" id="ARBA00022452"/>
    </source>
</evidence>
<sequence>MHCLHRMRGRHRFAQPPDLAAAAAPTGGRPLPAIGVPPLLQTEPPMTSPIKRRKHTVTRQAAAPTLTTAVLLGGLSLLSPAHADTGDQPTTLDKVDVQAQRAKRYLVEVPDSPKFTQPLIDTPQTLNIIGKDLFNEQGATTLTEALRNSPGVGTFYVGENGNTSTGDAIYMRGFDSSSSIFVDGLRDLGSISRDVFNIEQIEVEKGPAGTDNGRSAPTGAINLVSKQAHLDNASSATLSGGDHGQRRATADWNQALGASSALRLNLMGQDSDAIGRDHVANKRWGLASSLAFGLGTDTRYLLDLLYVKQGNVPDGGVPTLGLPGYSSPDPARRWLGGAARVDSSNFYGTRDDHDDVTAKMATFRIEHDVSDTVKLTNTARWGRNEQDYLLFAFMPNAANLRTPNPADPATWTVLRSLPTFKDQQYTTLADQLNLRVDFATGAVQHNLSTGVEASREELRSWGHNIVDRAAWLAANPANLYAPDWNTTPLRTARNGARSHGTTTTYSAYAFDTLKFGDSFLVTAGVRADRYKTDFDSLVCSSATSTAAPCTTVVGLDTDIADTLFSWKLGAVYKANEDVSVYANFATSQQPPGGSTLELSASANNANNPRFDPQKAKTAEVGTKWNFLDDALFATLALFRTDVNNEIVQGSDGLYYQSGAKRVQGIELSAVGKLTERWSLSSGYTKLDARVRQGTTVSQDGSQDLAYTPDSAFTAWTTYTLPFGLTVGGGVRYSGEMKRGRDGAVGTPAFVKSYTVWDAVLSYPVNDHVALRLNAYNLFDKDYVAAINKSGFRYTPGAPRSVLLTAEVRF</sequence>
<organism evidence="19 20">
    <name type="scientific">Xanthomonas sacchari</name>
    <dbReference type="NCBI Taxonomy" id="56458"/>
    <lineage>
        <taxon>Bacteria</taxon>
        <taxon>Pseudomonadati</taxon>
        <taxon>Pseudomonadota</taxon>
        <taxon>Gammaproteobacteria</taxon>
        <taxon>Lysobacterales</taxon>
        <taxon>Lysobacteraceae</taxon>
        <taxon>Xanthomonas</taxon>
    </lineage>
</organism>
<evidence type="ECO:0000259" key="17">
    <source>
        <dbReference type="Pfam" id="PF00593"/>
    </source>
</evidence>
<comment type="subcellular location">
    <subcellularLocation>
        <location evidence="1 14">Cell outer membrane</location>
        <topology evidence="1 14">Multi-pass membrane protein</topology>
    </subcellularLocation>
</comment>
<dbReference type="InterPro" id="IPR012910">
    <property type="entry name" value="Plug_dom"/>
</dbReference>
<keyword evidence="12 19" id="KW-0675">Receptor</keyword>
<dbReference type="Proteomes" id="UP001320843">
    <property type="component" value="Unassembled WGS sequence"/>
</dbReference>
<evidence type="ECO:0000256" key="8">
    <source>
        <dbReference type="ARBA" id="ARBA00023004"/>
    </source>
</evidence>
<keyword evidence="9" id="KW-0406">Ion transport</keyword>
<evidence type="ECO:0000256" key="12">
    <source>
        <dbReference type="ARBA" id="ARBA00023170"/>
    </source>
</evidence>
<evidence type="ECO:0000256" key="5">
    <source>
        <dbReference type="ARBA" id="ARBA00022496"/>
    </source>
</evidence>
<dbReference type="PANTHER" id="PTHR32552">
    <property type="entry name" value="FERRICHROME IRON RECEPTOR-RELATED"/>
    <property type="match status" value="1"/>
</dbReference>
<feature type="compositionally biased region" description="Low complexity" evidence="16">
    <location>
        <begin position="14"/>
        <end position="33"/>
    </location>
</feature>
<dbReference type="SUPFAM" id="SSF56935">
    <property type="entry name" value="Porins"/>
    <property type="match status" value="1"/>
</dbReference>
<feature type="domain" description="TonB-dependent receptor plug" evidence="18">
    <location>
        <begin position="119"/>
        <end position="220"/>
    </location>
</feature>
<evidence type="ECO:0000256" key="6">
    <source>
        <dbReference type="ARBA" id="ARBA00022692"/>
    </source>
</evidence>
<dbReference type="NCBIfam" id="TIGR01783">
    <property type="entry name" value="TonB-siderophor"/>
    <property type="match status" value="1"/>
</dbReference>
<feature type="compositionally biased region" description="Basic residues" evidence="16">
    <location>
        <begin position="1"/>
        <end position="13"/>
    </location>
</feature>
<dbReference type="Gene3D" id="2.40.170.20">
    <property type="entry name" value="TonB-dependent receptor, beta-barrel domain"/>
    <property type="match status" value="1"/>
</dbReference>
<dbReference type="CDD" id="cd01347">
    <property type="entry name" value="ligand_gated_channel"/>
    <property type="match status" value="1"/>
</dbReference>
<evidence type="ECO:0000256" key="9">
    <source>
        <dbReference type="ARBA" id="ARBA00023065"/>
    </source>
</evidence>
<evidence type="ECO:0000313" key="19">
    <source>
        <dbReference type="EMBL" id="MCW0401382.1"/>
    </source>
</evidence>
<keyword evidence="4 14" id="KW-1134">Transmembrane beta strand</keyword>
<keyword evidence="11 14" id="KW-0472">Membrane</keyword>
<dbReference type="InterPro" id="IPR039426">
    <property type="entry name" value="TonB-dep_rcpt-like"/>
</dbReference>
<keyword evidence="10 15" id="KW-0798">TonB box</keyword>
<evidence type="ECO:0000256" key="10">
    <source>
        <dbReference type="ARBA" id="ARBA00023077"/>
    </source>
</evidence>
<evidence type="ECO:0000256" key="13">
    <source>
        <dbReference type="ARBA" id="ARBA00023237"/>
    </source>
</evidence>
<keyword evidence="20" id="KW-1185">Reference proteome</keyword>
<proteinExistence type="inferred from homology"/>
<dbReference type="Pfam" id="PF07715">
    <property type="entry name" value="Plug"/>
    <property type="match status" value="1"/>
</dbReference>
<reference evidence="19 20" key="1">
    <citation type="submission" date="2022-06" db="EMBL/GenBank/DDBJ databases">
        <title>Dynamics of rice microbiomes reveals core vertical transmitted seed endophytes.</title>
        <authorList>
            <person name="Liao K."/>
            <person name="Zhang X."/>
        </authorList>
    </citation>
    <scope>NUCLEOTIDE SEQUENCE [LARGE SCALE GENOMIC DNA]</scope>
    <source>
        <strain evidence="19 20">YT10-10-1</strain>
    </source>
</reference>
<dbReference type="PROSITE" id="PS52016">
    <property type="entry name" value="TONB_DEPENDENT_REC_3"/>
    <property type="match status" value="1"/>
</dbReference>
<name>A0ABT3E0S9_9XANT</name>
<evidence type="ECO:0000313" key="20">
    <source>
        <dbReference type="Proteomes" id="UP001320843"/>
    </source>
</evidence>